<sequence>MKNQLSSEMSDNNFTYRLPDDESILDLDNDLDHEDEYQNDNEQDEISHSKSVSSSKINANQKSPQQMRKSLIMNKLSEREFNAGQSRQQMQPNKISQSNQQIYTNRKSMISDNYSQSFDSAIEDQTQQFIESNLSSARKQLNQIESEIILNDINKQQLIDDERLVTNNEPIITQRSQINHENKIENNKNNYISQGQLNNRNGVLNTYQTIKTQSIIMMDDGINEIESTQLRQESVGNITSGASPHKHSIKIKSHKKRQRPPTANEFKRINQLQCTNDASHSDISTRMINQNDLNVSNIQSQQHLPRHSGPQLIQSTKGLGAGGQIVQNIGSLSQANIYQQNMNQLSQINQKTVLRNDQNGTSPHITSQKSQFTTANNNGQVKSRMSLQKKQNIAVAPQEDLFDKLFETIRENIQTEDRNKAVNLGSYLILVIFIIEQFLYNQEKSDHMKNMKIELEKQHQQKKIFENTLNLLQDKAEIEIHLLNKTQEYKLQHQGAWFIVQNWLFSTILDQEKCMRYALLKSLKQLEFVKQQKQAYQESKILKSLETLISFKNFQYLKIASSSKPKQVKSDMINYLKEKLGQQSLQIEQIAVMRAKPYLKQSNLSYKYEIHSKSQRLLSLHSLTQDLGRIIQSTEELFHINPIKIQAKLSKLDLEQIVIQDGCVQVFQDPECCSRDMRVFICCKDAVGVDNFLSEKSQTKSGVNLHHKLAHDAKPFAEFVSQQQLNEQSSQDNIYKIKTNETQIKKIKGTNQVKIQKDLNTFALLNECKIQDLLKSKVFNKVLEVKNNDKTVQQDNLISQFYIIEENSQFSIEENKPINQIVTKDRKVKQIRRLNDFEVLLLILKLVKTQTAAQNVEIKFQQDVLKKIHALKTLKQDRAKEMTTSINAFDDQTHYILINKLETQSGNLLKQHYLKVTIADLNATIMRQNSLCIGPANQANLGNLQVHQCNWSNCLQVLDPTLYPMLNDILQKQLHTIQQTPQISNQPSQNIPHQQSTRKRPQSGNKNHKEQAIIRKLTRLNIMLELEVKDSIYLRFMKKFKLNKEKSSKTLLPQATLNNNNNSTNISLQQASQNVIPSISTAFTNSIPSIVTQQEFRSYQGTQRKDLSNVLANSQLILCNYHRDLELFIANKFNVRLQPQQGQACIKSYRSIICNNFTKALKNFESWKDEIKNSLSFDILVDTGKGNYLKENIHKIFNFSINQSSRSSSYPNIYSLLEILQQQPPQINIIESFYVWIDRYINSKKQAFAIYYKRYRLFFVKNPHFQEANIHFIQQLSNLNQNLRQTFENEQYIVNEIKKWISSQDLPKSYLRDIYGQILEVIRVKDVIFKFQQFQFIIDRINSFKGQQSNQIQPQQTNASNGQILVAGVGRPSINAQFMSQFSHESQNSGVLPRINEQAPNSIIGGQVQATGLNLSNQSRIIQMSGMQPNIIRHDYKPQGTSSVVEKLTSIYGVSQGGISGLGNSVKKPTFQQNDFTQATIRQLIEQKITGTSTAEQLCNFYILIILIDLKQTNNQSIQQQQQQQQQNSFMARKYSAGNKKDFSLPPPTTHDISQFHQYSAKNEIPQLNLMTANTGEYIVNRGDGITAVNYNNSLNNSNNISKEVIGLPTGYINTNLTKNVGFNPNQSLSQTKNQGTNGKMIPQNYQSSPMSKSLYKAPFAQIAMASGNSNNIQVNHKQRASSAYKQRQEPQSLEVAQQQQNMSYQSNTVMRPNTSTSQFQVQQQQSVPISSAQYQPNPVLTGPYYNNTSNVLSSDHINAQYNIVPIMNTQHMVSNNLASQTMYAGGTNQNFLNRKAEAGITGMGGFQQPPPKFPVNNQYTLQQQQLQQIYNTKINKPQLMAGQLTQTSGFGHTITNFSQPIGQNQSHSKQRQDRQQAIVMTYSNAVPRIGSAHPNEKEKKKLSGTFYEKPQRKTKKQSSNNSDRKQIKLNNFVNLK</sequence>
<proteinExistence type="predicted"/>
<evidence type="ECO:0000256" key="1">
    <source>
        <dbReference type="SAM" id="Coils"/>
    </source>
</evidence>
<feature type="region of interest" description="Disordered" evidence="2">
    <location>
        <begin position="980"/>
        <end position="1009"/>
    </location>
</feature>
<feature type="compositionally biased region" description="Polar residues" evidence="2">
    <location>
        <begin position="57"/>
        <end position="67"/>
    </location>
</feature>
<accession>A0A077ZTM6</accession>
<name>A0A077ZTM6_STYLE</name>
<feature type="compositionally biased region" description="Acidic residues" evidence="2">
    <location>
        <begin position="34"/>
        <end position="44"/>
    </location>
</feature>
<dbReference type="OrthoDB" id="10685827at2759"/>
<dbReference type="EMBL" id="CCKQ01002183">
    <property type="protein sequence ID" value="CDW73268.1"/>
    <property type="molecule type" value="Genomic_DNA"/>
</dbReference>
<feature type="compositionally biased region" description="Basic residues" evidence="2">
    <location>
        <begin position="244"/>
        <end position="259"/>
    </location>
</feature>
<gene>
    <name evidence="3" type="primary">Contig15624.g16651</name>
    <name evidence="3" type="ORF">STYLEM_2244</name>
</gene>
<dbReference type="Proteomes" id="UP000039865">
    <property type="component" value="Unassembled WGS sequence"/>
</dbReference>
<organism evidence="3 4">
    <name type="scientific">Stylonychia lemnae</name>
    <name type="common">Ciliate</name>
    <dbReference type="NCBI Taxonomy" id="5949"/>
    <lineage>
        <taxon>Eukaryota</taxon>
        <taxon>Sar</taxon>
        <taxon>Alveolata</taxon>
        <taxon>Ciliophora</taxon>
        <taxon>Intramacronucleata</taxon>
        <taxon>Spirotrichea</taxon>
        <taxon>Stichotrichia</taxon>
        <taxon>Sporadotrichida</taxon>
        <taxon>Oxytrichidae</taxon>
        <taxon>Stylonychinae</taxon>
        <taxon>Stylonychia</taxon>
    </lineage>
</organism>
<keyword evidence="4" id="KW-1185">Reference proteome</keyword>
<keyword evidence="1" id="KW-0175">Coiled coil</keyword>
<evidence type="ECO:0000313" key="4">
    <source>
        <dbReference type="Proteomes" id="UP000039865"/>
    </source>
</evidence>
<dbReference type="InParanoid" id="A0A077ZTM6"/>
<feature type="region of interest" description="Disordered" evidence="2">
    <location>
        <begin position="1886"/>
        <end position="1937"/>
    </location>
</feature>
<feature type="region of interest" description="Disordered" evidence="2">
    <location>
        <begin position="237"/>
        <end position="264"/>
    </location>
</feature>
<evidence type="ECO:0000256" key="2">
    <source>
        <dbReference type="SAM" id="MobiDB-lite"/>
    </source>
</evidence>
<feature type="compositionally biased region" description="Polar residues" evidence="2">
    <location>
        <begin position="980"/>
        <end position="995"/>
    </location>
</feature>
<evidence type="ECO:0000313" key="3">
    <source>
        <dbReference type="EMBL" id="CDW73268.1"/>
    </source>
</evidence>
<feature type="coiled-coil region" evidence="1">
    <location>
        <begin position="441"/>
        <end position="475"/>
    </location>
</feature>
<feature type="region of interest" description="Disordered" evidence="2">
    <location>
        <begin position="34"/>
        <end position="67"/>
    </location>
</feature>
<protein>
    <submittedName>
        <fullName evidence="3">Uncharacterized protein</fullName>
    </submittedName>
</protein>
<reference evidence="3 4" key="1">
    <citation type="submission" date="2014-06" db="EMBL/GenBank/DDBJ databases">
        <authorList>
            <person name="Swart Estienne"/>
        </authorList>
    </citation>
    <scope>NUCLEOTIDE SEQUENCE [LARGE SCALE GENOMIC DNA]</scope>
    <source>
        <strain evidence="3 4">130c</strain>
    </source>
</reference>